<name>A0ACB8VP69_9TELE</name>
<gene>
    <name evidence="1" type="ORF">L3Q82_015491</name>
</gene>
<evidence type="ECO:0000313" key="2">
    <source>
        <dbReference type="Proteomes" id="UP000831701"/>
    </source>
</evidence>
<comment type="caution">
    <text evidence="1">The sequence shown here is derived from an EMBL/GenBank/DDBJ whole genome shotgun (WGS) entry which is preliminary data.</text>
</comment>
<accession>A0ACB8VP69</accession>
<evidence type="ECO:0000313" key="1">
    <source>
        <dbReference type="EMBL" id="KAI3357334.1"/>
    </source>
</evidence>
<dbReference type="Proteomes" id="UP000831701">
    <property type="component" value="Chromosome 19"/>
</dbReference>
<proteinExistence type="predicted"/>
<dbReference type="EMBL" id="CM041549">
    <property type="protein sequence ID" value="KAI3357334.1"/>
    <property type="molecule type" value="Genomic_DNA"/>
</dbReference>
<organism evidence="1 2">
    <name type="scientific">Scortum barcoo</name>
    <name type="common">barcoo grunter</name>
    <dbReference type="NCBI Taxonomy" id="214431"/>
    <lineage>
        <taxon>Eukaryota</taxon>
        <taxon>Metazoa</taxon>
        <taxon>Chordata</taxon>
        <taxon>Craniata</taxon>
        <taxon>Vertebrata</taxon>
        <taxon>Euteleostomi</taxon>
        <taxon>Actinopterygii</taxon>
        <taxon>Neopterygii</taxon>
        <taxon>Teleostei</taxon>
        <taxon>Neoteleostei</taxon>
        <taxon>Acanthomorphata</taxon>
        <taxon>Eupercaria</taxon>
        <taxon>Centrarchiformes</taxon>
        <taxon>Terapontoidei</taxon>
        <taxon>Terapontidae</taxon>
        <taxon>Scortum</taxon>
    </lineage>
</organism>
<reference evidence="1" key="1">
    <citation type="submission" date="2022-04" db="EMBL/GenBank/DDBJ databases">
        <title>Jade perch genome.</title>
        <authorList>
            <person name="Chao B."/>
        </authorList>
    </citation>
    <scope>NUCLEOTIDE SEQUENCE</scope>
    <source>
        <strain evidence="1">CB-2022</strain>
    </source>
</reference>
<protein>
    <submittedName>
        <fullName evidence="1">Uncharacterized protein</fullName>
    </submittedName>
</protein>
<keyword evidence="2" id="KW-1185">Reference proteome</keyword>
<sequence>MTCFGCGEEGHTVRACPVRAEPVPPGPGGRLALRRLRPPLRRLVRGGGRMPAWAALVPPRRAPLLGVSAAARPGRGACTLRRVVRLLCLCRYTGVMGTHTLNVTRDITRSMKDLESDIVELEEMSESTGDRGCIEILKVKKLALANLLESKVQGALVRSLFQNIAEMDTPSGFFFGLERKNGQKKVIHALLSDTGQELVEPEQSSHCYQKKGNLQDIKNWRPVSLLCVDYKLLSKALANRLREAMEQVIHRDQTYCVPGRSRSYTGARLDISSSVAPGLTAALCRSRTLSLQQLVDAVGPALGDAEALSSLLSLHSVRVAGRILSLWRQKLSGKERSLLIDSSQGKIAPNPADSFPDVCLSPELGDLTGPLLAVVNPDKMTGCFFGVVVVGFSRALCPLSAVRRSWRSSLAGIRGESFTAGRLFSGGGRLSAVGEVVVGFESVKSASRMNSAVVIFLDEVVKVERGGRGWHRPQGHASLRCIRSLTPSKKITVSNAPPFIKNDDLSKALSRYGQIVSPIKMVLLGCKSPKLKACGGKTPAPRAREGRRKGAGSSGRPVEDAGSSGSGGPVEDAGSSGGPVEDAGSSGSGEGRWRTPAPLGLGGPVEDAGSSGSAMIVNEIGNSLMEKTIDGGETENMKSSNNDNMEDDVSMENVFNEQCLSINTSKRKKSADKGQGGGKTRKTLQSLSDEEEEAELTVSQEERITSYSVEKIRRFLAETKGQRAVKTEQFFPDLNGFIGSVNRLRKEDVFSDQEVYRLRKLVTKARAALIEDDD</sequence>